<dbReference type="InParanoid" id="B8CB52"/>
<evidence type="ECO:0000256" key="2">
    <source>
        <dbReference type="SAM" id="SignalP"/>
    </source>
</evidence>
<keyword evidence="4" id="KW-1185">Reference proteome</keyword>
<feature type="signal peptide" evidence="2">
    <location>
        <begin position="1"/>
        <end position="24"/>
    </location>
</feature>
<protein>
    <submittedName>
        <fullName evidence="3">Uncharacterized protein</fullName>
    </submittedName>
</protein>
<feature type="region of interest" description="Disordered" evidence="1">
    <location>
        <begin position="71"/>
        <end position="98"/>
    </location>
</feature>
<dbReference type="AlphaFoldDB" id="B8CB52"/>
<feature type="chain" id="PRO_5002866434" evidence="2">
    <location>
        <begin position="25"/>
        <end position="553"/>
    </location>
</feature>
<evidence type="ECO:0000313" key="4">
    <source>
        <dbReference type="Proteomes" id="UP000001449"/>
    </source>
</evidence>
<dbReference type="GeneID" id="7445720"/>
<dbReference type="Proteomes" id="UP000001449">
    <property type="component" value="Chromosome 13"/>
</dbReference>
<sequence length="553" mass="60004">MVAPTSNASILLLSAALIGLSVEGFLSVSTSTPAVGSSCLCQHERVHRSTDSWRPPARGCSSALHYSQSTSSPTVSLSTHSYNQTAPQSPSQPAQPTSTAYKHSLHLISLPSKNDTFALPGESLIRECWRWKDATLGDGRDYFVPRPRALKAFHSLFVGMELDVVSCDVDDGESSHSSIEVVLRFPSVDGGMQQEVKLPTHRARLSTEQKISTTSYVVEECAALSNCARFDVILVLKELNQQYANDGLPNNHTTSGMHNIIAQSAARYVVAYHLQQQVLSTRSKGSSLLQRTGLASWLDLPDAVDTTKLGSVQIEHVSEIQQLASRLTFMEGAHSISSHLSLIAGGLAPRPNRPDREVIFRPYSSRDAHILLQLKRTVEVVSVLNSKDEADTVENQQNNGGRGRIKTLLHGALSAGKAARNEDIVPAIRQLKEYGSDGTPPIGLAQVVAEAAVALAVKPAVASSVARLTAMETSDQISQLRQRVNGVVTSLLEDESTSQREGEKGNAKKSLQKLANELLHEPTMQLRGGQLPEKDLDAIVQCIQMQLVENNRH</sequence>
<dbReference type="eggNOG" id="ENOG502SRZ4">
    <property type="taxonomic scope" value="Eukaryota"/>
</dbReference>
<accession>B8CB52</accession>
<gene>
    <name evidence="3" type="ORF">THAPSDRAFT_9373</name>
</gene>
<dbReference type="EMBL" id="CM000648">
    <property type="protein sequence ID" value="EED89257.1"/>
    <property type="molecule type" value="Genomic_DNA"/>
</dbReference>
<proteinExistence type="predicted"/>
<organism evidence="3 4">
    <name type="scientific">Thalassiosira pseudonana</name>
    <name type="common">Marine diatom</name>
    <name type="synonym">Cyclotella nana</name>
    <dbReference type="NCBI Taxonomy" id="35128"/>
    <lineage>
        <taxon>Eukaryota</taxon>
        <taxon>Sar</taxon>
        <taxon>Stramenopiles</taxon>
        <taxon>Ochrophyta</taxon>
        <taxon>Bacillariophyta</taxon>
        <taxon>Coscinodiscophyceae</taxon>
        <taxon>Thalassiosirophycidae</taxon>
        <taxon>Thalassiosirales</taxon>
        <taxon>Thalassiosiraceae</taxon>
        <taxon>Thalassiosira</taxon>
    </lineage>
</organism>
<dbReference type="RefSeq" id="XP_002293521.1">
    <property type="nucleotide sequence ID" value="XM_002293485.1"/>
</dbReference>
<reference evidence="3 4" key="2">
    <citation type="journal article" date="2008" name="Nature">
        <title>The Phaeodactylum genome reveals the evolutionary history of diatom genomes.</title>
        <authorList>
            <person name="Bowler C."/>
            <person name="Allen A.E."/>
            <person name="Badger J.H."/>
            <person name="Grimwood J."/>
            <person name="Jabbari K."/>
            <person name="Kuo A."/>
            <person name="Maheswari U."/>
            <person name="Martens C."/>
            <person name="Maumus F."/>
            <person name="Otillar R.P."/>
            <person name="Rayko E."/>
            <person name="Salamov A."/>
            <person name="Vandepoele K."/>
            <person name="Beszteri B."/>
            <person name="Gruber A."/>
            <person name="Heijde M."/>
            <person name="Katinka M."/>
            <person name="Mock T."/>
            <person name="Valentin K."/>
            <person name="Verret F."/>
            <person name="Berges J.A."/>
            <person name="Brownlee C."/>
            <person name="Cadoret J.P."/>
            <person name="Chiovitti A."/>
            <person name="Choi C.J."/>
            <person name="Coesel S."/>
            <person name="De Martino A."/>
            <person name="Detter J.C."/>
            <person name="Durkin C."/>
            <person name="Falciatore A."/>
            <person name="Fournet J."/>
            <person name="Haruta M."/>
            <person name="Huysman M.J."/>
            <person name="Jenkins B.D."/>
            <person name="Jiroutova K."/>
            <person name="Jorgensen R.E."/>
            <person name="Joubert Y."/>
            <person name="Kaplan A."/>
            <person name="Kroger N."/>
            <person name="Kroth P.G."/>
            <person name="La Roche J."/>
            <person name="Lindquist E."/>
            <person name="Lommer M."/>
            <person name="Martin-Jezequel V."/>
            <person name="Lopez P.J."/>
            <person name="Lucas S."/>
            <person name="Mangogna M."/>
            <person name="McGinnis K."/>
            <person name="Medlin L.K."/>
            <person name="Montsant A."/>
            <person name="Oudot-Le Secq M.P."/>
            <person name="Napoli C."/>
            <person name="Obornik M."/>
            <person name="Parker M.S."/>
            <person name="Petit J.L."/>
            <person name="Porcel B.M."/>
            <person name="Poulsen N."/>
            <person name="Robison M."/>
            <person name="Rychlewski L."/>
            <person name="Rynearson T.A."/>
            <person name="Schmutz J."/>
            <person name="Shapiro H."/>
            <person name="Siaut M."/>
            <person name="Stanley M."/>
            <person name="Sussman M.R."/>
            <person name="Taylor A.R."/>
            <person name="Vardi A."/>
            <person name="von Dassow P."/>
            <person name="Vyverman W."/>
            <person name="Willis A."/>
            <person name="Wyrwicz L.S."/>
            <person name="Rokhsar D.S."/>
            <person name="Weissenbach J."/>
            <person name="Armbrust E.V."/>
            <person name="Green B.R."/>
            <person name="Van de Peer Y."/>
            <person name="Grigoriev I.V."/>
        </authorList>
    </citation>
    <scope>NUCLEOTIDE SEQUENCE [LARGE SCALE GENOMIC DNA]</scope>
    <source>
        <strain evidence="3 4">CCMP1335</strain>
    </source>
</reference>
<dbReference type="PaxDb" id="35128-Thaps9373"/>
<evidence type="ECO:0000313" key="3">
    <source>
        <dbReference type="EMBL" id="EED89257.1"/>
    </source>
</evidence>
<dbReference type="OMA" id="VIFRPYS"/>
<name>B8CB52_THAPS</name>
<keyword evidence="2" id="KW-0732">Signal</keyword>
<dbReference type="KEGG" id="tps:THAPSDRAFT_9373"/>
<evidence type="ECO:0000256" key="1">
    <source>
        <dbReference type="SAM" id="MobiDB-lite"/>
    </source>
</evidence>
<reference evidence="3 4" key="1">
    <citation type="journal article" date="2004" name="Science">
        <title>The genome of the diatom Thalassiosira pseudonana: ecology, evolution, and metabolism.</title>
        <authorList>
            <person name="Armbrust E.V."/>
            <person name="Berges J.A."/>
            <person name="Bowler C."/>
            <person name="Green B.R."/>
            <person name="Martinez D."/>
            <person name="Putnam N.H."/>
            <person name="Zhou S."/>
            <person name="Allen A.E."/>
            <person name="Apt K.E."/>
            <person name="Bechner M."/>
            <person name="Brzezinski M.A."/>
            <person name="Chaal B.K."/>
            <person name="Chiovitti A."/>
            <person name="Davis A.K."/>
            <person name="Demarest M.S."/>
            <person name="Detter J.C."/>
            <person name="Glavina T."/>
            <person name="Goodstein D."/>
            <person name="Hadi M.Z."/>
            <person name="Hellsten U."/>
            <person name="Hildebrand M."/>
            <person name="Jenkins B.D."/>
            <person name="Jurka J."/>
            <person name="Kapitonov V.V."/>
            <person name="Kroger N."/>
            <person name="Lau W.W."/>
            <person name="Lane T.W."/>
            <person name="Larimer F.W."/>
            <person name="Lippmeier J.C."/>
            <person name="Lucas S."/>
            <person name="Medina M."/>
            <person name="Montsant A."/>
            <person name="Obornik M."/>
            <person name="Parker M.S."/>
            <person name="Palenik B."/>
            <person name="Pazour G.J."/>
            <person name="Richardson P.M."/>
            <person name="Rynearson T.A."/>
            <person name="Saito M.A."/>
            <person name="Schwartz D.C."/>
            <person name="Thamatrakoln K."/>
            <person name="Valentin K."/>
            <person name="Vardi A."/>
            <person name="Wilkerson F.P."/>
            <person name="Rokhsar D.S."/>
        </authorList>
    </citation>
    <scope>NUCLEOTIDE SEQUENCE [LARGE SCALE GENOMIC DNA]</scope>
    <source>
        <strain evidence="3 4">CCMP1335</strain>
    </source>
</reference>
<dbReference type="HOGENOM" id="CLU_493074_0_0_1"/>